<dbReference type="AlphaFoldDB" id="A0A1I0F636"/>
<proteinExistence type="predicted"/>
<dbReference type="Pfam" id="PF11008">
    <property type="entry name" value="DUF2846"/>
    <property type="match status" value="1"/>
</dbReference>
<organism evidence="3 4">
    <name type="scientific">Thorsellia anophelis DSM 18579</name>
    <dbReference type="NCBI Taxonomy" id="1123402"/>
    <lineage>
        <taxon>Bacteria</taxon>
        <taxon>Pseudomonadati</taxon>
        <taxon>Pseudomonadota</taxon>
        <taxon>Gammaproteobacteria</taxon>
        <taxon>Enterobacterales</taxon>
        <taxon>Thorselliaceae</taxon>
        <taxon>Thorsellia</taxon>
    </lineage>
</organism>
<gene>
    <name evidence="3" type="ORF">SAMN02583745_02654</name>
</gene>
<evidence type="ECO:0000259" key="2">
    <source>
        <dbReference type="Pfam" id="PF11008"/>
    </source>
</evidence>
<accession>A0A1I0F636</accession>
<dbReference type="OrthoDB" id="7375569at2"/>
<reference evidence="4" key="1">
    <citation type="submission" date="2016-10" db="EMBL/GenBank/DDBJ databases">
        <authorList>
            <person name="Varghese N."/>
            <person name="Submissions S."/>
        </authorList>
    </citation>
    <scope>NUCLEOTIDE SEQUENCE [LARGE SCALE GENOMIC DNA]</scope>
    <source>
        <strain evidence="4">DSM 18579</strain>
    </source>
</reference>
<feature type="chain" id="PRO_5017245476" description="DUF2846 domain-containing protein" evidence="1">
    <location>
        <begin position="23"/>
        <end position="158"/>
    </location>
</feature>
<keyword evidence="1" id="KW-0732">Signal</keyword>
<feature type="domain" description="DUF2846" evidence="2">
    <location>
        <begin position="43"/>
        <end position="128"/>
    </location>
</feature>
<dbReference type="PIRSF" id="PIRSF012335">
    <property type="entry name" value="UCP012335"/>
    <property type="match status" value="1"/>
</dbReference>
<evidence type="ECO:0000313" key="4">
    <source>
        <dbReference type="Proteomes" id="UP000242642"/>
    </source>
</evidence>
<feature type="signal peptide" evidence="1">
    <location>
        <begin position="1"/>
        <end position="22"/>
    </location>
</feature>
<protein>
    <recommendedName>
        <fullName evidence="2">DUF2846 domain-containing protein</fullName>
    </recommendedName>
</protein>
<dbReference type="InterPro" id="IPR016596">
    <property type="entry name" value="UCP012335"/>
</dbReference>
<sequence length="158" mass="17395">MKLRFIVVLSLIFSGLCLTGCATVPTQDAVKTQEAKTFKTPSENMAGIYFFRDSLFGMALKKDIRIDGKCIGETAPNTFFYVEVEGDKTHQIATESEFSDNILTLNTEKGMLYFIRQYIKMGVFVGGANLEEVSTDEAKEIISDSSMKLALSGNCSNG</sequence>
<dbReference type="EMBL" id="FOHV01000036">
    <property type="protein sequence ID" value="SET53408.1"/>
    <property type="molecule type" value="Genomic_DNA"/>
</dbReference>
<keyword evidence="4" id="KW-1185">Reference proteome</keyword>
<evidence type="ECO:0000256" key="1">
    <source>
        <dbReference type="SAM" id="SignalP"/>
    </source>
</evidence>
<dbReference type="Proteomes" id="UP000242642">
    <property type="component" value="Unassembled WGS sequence"/>
</dbReference>
<dbReference type="InterPro" id="IPR022548">
    <property type="entry name" value="DUF2846"/>
</dbReference>
<name>A0A1I0F636_9GAMM</name>
<evidence type="ECO:0000313" key="3">
    <source>
        <dbReference type="EMBL" id="SET53408.1"/>
    </source>
</evidence>